<accession>A0AAE0QRW5</accession>
<protein>
    <recommendedName>
        <fullName evidence="7">CDP-diacylglycerol--glycerol-3-phosphate 3-phosphatidyltransferase, mitochondrial</fullName>
        <ecNumber evidence="6">2.7.8.5</ecNumber>
        <ecNumber evidence="5">3.1.26.4</ecNumber>
    </recommendedName>
    <alternativeName>
        <fullName evidence="14">Phosphatidylglycerophosphate synthase 1</fullName>
    </alternativeName>
</protein>
<evidence type="ECO:0000256" key="8">
    <source>
        <dbReference type="ARBA" id="ARBA00022516"/>
    </source>
</evidence>
<dbReference type="GO" id="GO:0008444">
    <property type="term" value="F:CDP-diacylglycerol-glycerol-3-phosphate 3-phosphatidyltransferase activity"/>
    <property type="evidence" value="ECO:0007669"/>
    <property type="project" value="UniProtKB-EC"/>
</dbReference>
<dbReference type="Proteomes" id="UP001274896">
    <property type="component" value="Unassembled WGS sequence"/>
</dbReference>
<keyword evidence="9" id="KW-0808">Transferase</keyword>
<dbReference type="EMBL" id="JAUCMX010000012">
    <property type="protein sequence ID" value="KAK3529589.1"/>
    <property type="molecule type" value="Genomic_DNA"/>
</dbReference>
<reference evidence="19" key="1">
    <citation type="submission" date="2023-06" db="EMBL/GenBank/DDBJ databases">
        <title>Male Hemibagrus guttatus genome.</title>
        <authorList>
            <person name="Bian C."/>
        </authorList>
    </citation>
    <scope>NUCLEOTIDE SEQUENCE</scope>
    <source>
        <strain evidence="19">Male_cb2023</strain>
        <tissue evidence="19">Muscle</tissue>
    </source>
</reference>
<evidence type="ECO:0000256" key="7">
    <source>
        <dbReference type="ARBA" id="ARBA00017921"/>
    </source>
</evidence>
<dbReference type="CDD" id="cd01650">
    <property type="entry name" value="RT_nLTR_like"/>
    <property type="match status" value="1"/>
</dbReference>
<keyword evidence="13" id="KW-1208">Phospholipid metabolism</keyword>
<evidence type="ECO:0000256" key="2">
    <source>
        <dbReference type="ARBA" id="ARBA00005042"/>
    </source>
</evidence>
<dbReference type="GO" id="GO:0004523">
    <property type="term" value="F:RNA-DNA hybrid ribonuclease activity"/>
    <property type="evidence" value="ECO:0007669"/>
    <property type="project" value="UniProtKB-EC"/>
</dbReference>
<comment type="function">
    <text evidence="1">Functions in the biosynthesis of the anionic phospholipids phosphatidylglycerol and cardiolipin.</text>
</comment>
<gene>
    <name evidence="19" type="ORF">QTP70_032005</name>
</gene>
<sequence>KGRELADMMERRKVDILCVQETRWKGSKARSIGAGFKLFYYGVDSKRNGVGVVLKEEFVRNVLEVKRVSDRVMSLKLETEGVMLNVVSGYAPQVGCELEEKESFWSELDEVMESIPTGERVVIGADFNGHVGEGNTGDEEVMGKFGVKERNLEGQMVVDFAKRMDMGVVNTYFQKREEHRVTYKSGGRRTQVDYILCRRGNLKEISDCKVVVGESVARQHRMVVCRMTLMVCKTKRSKIEKKTKWWKLKKEECCEEFRQKLRQALGGQVVLPDDWETTAEVIRETGRKVLGVSSGRRKEDKETWWWNEEVQDSVQRKRLAKKKWDMDRTEENRQEYKEVQRRVKREVSKAKQKAYEELYTRLDTREGEKDLYRLTRQRDRDGKDVQQVRVIKDRDGRVLTSEQSVQRRWKEYFEELMNEENEREKRVEGVNSVEQKVDNIRKDEVRKALKRMKSGKAVGPDDIPVEVWKCLGEAAVEFLASLFNRVLESERMPEEWRRSVLVPIFKNKGDVQSCSNYRGIKLMSHTMKVWERVVEARLRKVVEICEQQGFMPRKSTTDAIFALRILMEKYRDGQRELHCVFVDLEKAYDRVPREELWYCMRKSGVAEKYVRVVQDMYERSRTVVRCAVGQTEEFNVEVGLHQGSALSPFLFAMVMDQLSEEVRQESPWTMMFADGIVICSESREQVEENLERWRFALERRGMKVSRSKTEYMCVNEREGSGTVRLQGEEVKKVQEFKYLGSTVQSNGECGKEVKKRVQAGWNGWRKVSGVLCDQKISARIKGKVYRTVVRPAMLYGLETVSLRKRQESELEVAELKMLRSSLLLLAPLLADTDSLVSRLPGSTEGLHTRFHWIADHVPAFRVPGGRIHVLHSPDEFYQAMKARIKTARSRVVIASLYLGTGPLEQDLVDCMEQALKRSQEDAAADLKVSVLLDYTRGSRGKNNSRTMLLPLLQRFPEQMRVSLYHTPDLRGLLRLLVPERFNETIGVQHIKVYLFDNSLIISGANLSESYFTNRQDRYVLLEDCQEVADFFAELVGAVGDVSLQLAPDDSIHMMEGMVHPYKGKQDILDEEVTQRLLMEADGDSTVYLTSGYFNLTQTYMRLVLGAAADYRILMASPEVNGFFGAKGVAGAIPEAYIHLAHQFYSKVCELGQQDRVHLHEYHRPDWTFHAKGLWYYLEGNNHPCLTLIGSPNFGYRSVHRDIEAQIAIVTENAELQTQLQQEQDMLYRRSTEVSGSTFKQPNRYVKLWVKLVTPLIKNFF</sequence>
<dbReference type="SUPFAM" id="SSF56219">
    <property type="entry name" value="DNase I-like"/>
    <property type="match status" value="1"/>
</dbReference>
<evidence type="ECO:0000256" key="15">
    <source>
        <dbReference type="ARBA" id="ARBA00048586"/>
    </source>
</evidence>
<dbReference type="InterPro" id="IPR043128">
    <property type="entry name" value="Rev_trsase/Diguanyl_cyclase"/>
</dbReference>
<proteinExistence type="inferred from homology"/>
<dbReference type="EC" id="2.7.8.5" evidence="6"/>
<dbReference type="Pfam" id="PF00078">
    <property type="entry name" value="RVT_1"/>
    <property type="match status" value="1"/>
</dbReference>
<dbReference type="CDD" id="cd09076">
    <property type="entry name" value="L1-EN"/>
    <property type="match status" value="1"/>
</dbReference>
<comment type="similarity">
    <text evidence="4">Belongs to the beta type-B retroviral polymerase family. HERV class-II K(HML-2) pol subfamily.</text>
</comment>
<dbReference type="AlphaFoldDB" id="A0AAE0QRW5"/>
<dbReference type="GO" id="GO:0005739">
    <property type="term" value="C:mitochondrion"/>
    <property type="evidence" value="ECO:0007669"/>
    <property type="project" value="TreeGrafter"/>
</dbReference>
<evidence type="ECO:0000256" key="14">
    <source>
        <dbReference type="ARBA" id="ARBA00030176"/>
    </source>
</evidence>
<comment type="pathway">
    <text evidence="2">Phospholipid metabolism; phosphatidylglycerol biosynthesis; phosphatidylglycerol from CDP-diacylglycerol: step 1/2.</text>
</comment>
<evidence type="ECO:0000256" key="10">
    <source>
        <dbReference type="ARBA" id="ARBA00022737"/>
    </source>
</evidence>
<evidence type="ECO:0000256" key="3">
    <source>
        <dbReference type="ARBA" id="ARBA00010682"/>
    </source>
</evidence>
<dbReference type="InterPro" id="IPR036691">
    <property type="entry name" value="Endo/exonu/phosph_ase_sf"/>
</dbReference>
<dbReference type="InterPro" id="IPR005135">
    <property type="entry name" value="Endo/exonuclease/phosphatase"/>
</dbReference>
<dbReference type="PROSITE" id="PS50035">
    <property type="entry name" value="PLD"/>
    <property type="match status" value="1"/>
</dbReference>
<organism evidence="19 20">
    <name type="scientific">Hemibagrus guttatus</name>
    <dbReference type="NCBI Taxonomy" id="175788"/>
    <lineage>
        <taxon>Eukaryota</taxon>
        <taxon>Metazoa</taxon>
        <taxon>Chordata</taxon>
        <taxon>Craniata</taxon>
        <taxon>Vertebrata</taxon>
        <taxon>Euteleostomi</taxon>
        <taxon>Actinopterygii</taxon>
        <taxon>Neopterygii</taxon>
        <taxon>Teleostei</taxon>
        <taxon>Ostariophysi</taxon>
        <taxon>Siluriformes</taxon>
        <taxon>Bagridae</taxon>
        <taxon>Hemibagrus</taxon>
    </lineage>
</organism>
<evidence type="ECO:0000256" key="12">
    <source>
        <dbReference type="ARBA" id="ARBA00023209"/>
    </source>
</evidence>
<keyword evidence="8" id="KW-0444">Lipid biosynthesis</keyword>
<feature type="non-terminal residue" evidence="19">
    <location>
        <position position="1260"/>
    </location>
</feature>
<evidence type="ECO:0000256" key="9">
    <source>
        <dbReference type="ARBA" id="ARBA00022679"/>
    </source>
</evidence>
<dbReference type="EC" id="3.1.26.4" evidence="5"/>
<dbReference type="SUPFAM" id="SSF56024">
    <property type="entry name" value="Phospholipase D/nuclease"/>
    <property type="match status" value="1"/>
</dbReference>
<dbReference type="InterPro" id="IPR043502">
    <property type="entry name" value="DNA/RNA_pol_sf"/>
</dbReference>
<dbReference type="Gene3D" id="3.30.70.270">
    <property type="match status" value="1"/>
</dbReference>
<evidence type="ECO:0000256" key="1">
    <source>
        <dbReference type="ARBA" id="ARBA00003537"/>
    </source>
</evidence>
<evidence type="ECO:0000256" key="11">
    <source>
        <dbReference type="ARBA" id="ARBA00023098"/>
    </source>
</evidence>
<comment type="similarity">
    <text evidence="3">Belongs to the CDP-alcohol phosphatidyltransferase class-II family.</text>
</comment>
<name>A0AAE0QRW5_9TELE</name>
<dbReference type="Pfam" id="PF03372">
    <property type="entry name" value="Exo_endo_phos"/>
    <property type="match status" value="1"/>
</dbReference>
<dbReference type="InterPro" id="IPR016270">
    <property type="entry name" value="PGS1"/>
</dbReference>
<evidence type="ECO:0000259" key="18">
    <source>
        <dbReference type="PROSITE" id="PS50878"/>
    </source>
</evidence>
<dbReference type="CDD" id="cd09137">
    <property type="entry name" value="PLDc_PGS1_euk_2"/>
    <property type="match status" value="1"/>
</dbReference>
<dbReference type="PANTHER" id="PTHR12586">
    <property type="entry name" value="CDP-DIACYLGLYCEROL--SERINE O-PHOSPHATIDYLTRANSFERASE"/>
    <property type="match status" value="1"/>
</dbReference>
<evidence type="ECO:0000256" key="13">
    <source>
        <dbReference type="ARBA" id="ARBA00023264"/>
    </source>
</evidence>
<dbReference type="Gene3D" id="3.60.10.10">
    <property type="entry name" value="Endonuclease/exonuclease/phosphatase"/>
    <property type="match status" value="1"/>
</dbReference>
<keyword evidence="11" id="KW-0443">Lipid metabolism</keyword>
<dbReference type="SUPFAM" id="SSF56672">
    <property type="entry name" value="DNA/RNA polymerases"/>
    <property type="match status" value="1"/>
</dbReference>
<dbReference type="Gene3D" id="3.30.870.10">
    <property type="entry name" value="Endonuclease Chain A"/>
    <property type="match status" value="2"/>
</dbReference>
<keyword evidence="20" id="KW-1185">Reference proteome</keyword>
<feature type="domain" description="PLD phosphodiesterase" evidence="17">
    <location>
        <begin position="984"/>
        <end position="1010"/>
    </location>
</feature>
<dbReference type="GO" id="GO:0032049">
    <property type="term" value="P:cardiolipin biosynthetic process"/>
    <property type="evidence" value="ECO:0007669"/>
    <property type="project" value="InterPro"/>
</dbReference>
<dbReference type="InterPro" id="IPR000477">
    <property type="entry name" value="RT_dom"/>
</dbReference>
<evidence type="ECO:0000313" key="19">
    <source>
        <dbReference type="EMBL" id="KAK3529589.1"/>
    </source>
</evidence>
<dbReference type="PROSITE" id="PS50878">
    <property type="entry name" value="RT_POL"/>
    <property type="match status" value="1"/>
</dbReference>
<keyword evidence="10" id="KW-0677">Repeat</keyword>
<keyword evidence="12" id="KW-0594">Phospholipid biosynthesis</keyword>
<evidence type="ECO:0000256" key="5">
    <source>
        <dbReference type="ARBA" id="ARBA00012180"/>
    </source>
</evidence>
<comment type="catalytic activity">
    <reaction evidence="15">
        <text>a CDP-1,2-diacyl-sn-glycerol + sn-glycerol 3-phosphate = a 1,2-diacyl-sn-glycero-3-phospho-(1'-sn-glycero-3'-phosphate) + CMP + H(+)</text>
        <dbReference type="Rhea" id="RHEA:12593"/>
        <dbReference type="ChEBI" id="CHEBI:15378"/>
        <dbReference type="ChEBI" id="CHEBI:57597"/>
        <dbReference type="ChEBI" id="CHEBI:58332"/>
        <dbReference type="ChEBI" id="CHEBI:60110"/>
        <dbReference type="ChEBI" id="CHEBI:60377"/>
        <dbReference type="EC" id="2.7.8.5"/>
    </reaction>
</comment>
<dbReference type="CDD" id="cd09135">
    <property type="entry name" value="PLDc_PGS1_euk_1"/>
    <property type="match status" value="1"/>
</dbReference>
<evidence type="ECO:0000256" key="16">
    <source>
        <dbReference type="SAM" id="Coils"/>
    </source>
</evidence>
<evidence type="ECO:0000313" key="20">
    <source>
        <dbReference type="Proteomes" id="UP001274896"/>
    </source>
</evidence>
<dbReference type="PANTHER" id="PTHR12586:SF1">
    <property type="entry name" value="CDP-DIACYLGLYCEROL--GLYCEROL-3-PHOSPHATE 3-PHOSPHATIDYLTRANSFERASE, MITOCHONDRIAL"/>
    <property type="match status" value="1"/>
</dbReference>
<feature type="coiled-coil region" evidence="16">
    <location>
        <begin position="319"/>
        <end position="353"/>
    </location>
</feature>
<dbReference type="InterPro" id="IPR001736">
    <property type="entry name" value="PLipase_D/transphosphatidylase"/>
</dbReference>
<evidence type="ECO:0000256" key="6">
    <source>
        <dbReference type="ARBA" id="ARBA00013170"/>
    </source>
</evidence>
<evidence type="ECO:0000259" key="17">
    <source>
        <dbReference type="PROSITE" id="PS50035"/>
    </source>
</evidence>
<evidence type="ECO:0000256" key="4">
    <source>
        <dbReference type="ARBA" id="ARBA00010879"/>
    </source>
</evidence>
<feature type="domain" description="Reverse transcriptase" evidence="18">
    <location>
        <begin position="485"/>
        <end position="743"/>
    </location>
</feature>
<keyword evidence="16" id="KW-0175">Coiled coil</keyword>
<comment type="caution">
    <text evidence="19">The sequence shown here is derived from an EMBL/GenBank/DDBJ whole genome shotgun (WGS) entry which is preliminary data.</text>
</comment>